<dbReference type="AlphaFoldDB" id="A0AAX4L0P0"/>
<evidence type="ECO:0000256" key="1">
    <source>
        <dbReference type="SAM" id="Phobius"/>
    </source>
</evidence>
<keyword evidence="1" id="KW-1133">Transmembrane helix</keyword>
<evidence type="ECO:0000313" key="2">
    <source>
        <dbReference type="EMBL" id="WWQ60499.1"/>
    </source>
</evidence>
<feature type="transmembrane region" description="Helical" evidence="1">
    <location>
        <begin position="34"/>
        <end position="67"/>
    </location>
</feature>
<proteinExistence type="predicted"/>
<keyword evidence="3" id="KW-1185">Reference proteome</keyword>
<accession>A0AAX4L0P0</accession>
<evidence type="ECO:0000313" key="3">
    <source>
        <dbReference type="Proteomes" id="UP001432202"/>
    </source>
</evidence>
<dbReference type="GeneID" id="89337879"/>
<gene>
    <name evidence="2" type="ORF">V6M85_13880</name>
</gene>
<dbReference type="EMBL" id="CP146016">
    <property type="protein sequence ID" value="WWQ60499.1"/>
    <property type="molecule type" value="Genomic_DNA"/>
</dbReference>
<organism evidence="2 3">
    <name type="scientific">Sulfolobus tengchongensis</name>
    <dbReference type="NCBI Taxonomy" id="207809"/>
    <lineage>
        <taxon>Archaea</taxon>
        <taxon>Thermoproteota</taxon>
        <taxon>Thermoprotei</taxon>
        <taxon>Sulfolobales</taxon>
        <taxon>Sulfolobaceae</taxon>
        <taxon>Sulfolobus</taxon>
    </lineage>
</organism>
<dbReference type="RefSeq" id="WP_338601362.1">
    <property type="nucleotide sequence ID" value="NZ_CP146016.1"/>
</dbReference>
<keyword evidence="1" id="KW-0472">Membrane</keyword>
<feature type="transmembrane region" description="Helical" evidence="1">
    <location>
        <begin position="148"/>
        <end position="169"/>
    </location>
</feature>
<protein>
    <submittedName>
        <fullName evidence="2">Uncharacterized protein</fullName>
    </submittedName>
</protein>
<dbReference type="Proteomes" id="UP001432202">
    <property type="component" value="Chromosome"/>
</dbReference>
<feature type="transmembrane region" description="Helical" evidence="1">
    <location>
        <begin position="124"/>
        <end position="142"/>
    </location>
</feature>
<reference evidence="2 3" key="1">
    <citation type="submission" date="2024-02" db="EMBL/GenBank/DDBJ databases">
        <title>STSV induces naive adaptation in Sulfolobus.</title>
        <authorList>
            <person name="Xiang X."/>
            <person name="Song M."/>
        </authorList>
    </citation>
    <scope>NUCLEOTIDE SEQUENCE [LARGE SCALE GENOMIC DNA]</scope>
    <source>
        <strain evidence="2 3">RT2</strain>
    </source>
</reference>
<sequence length="186" mass="21440">MKSRELDFGWVQTINGLDEKSFPLFIKQVSMKELAVIFPSALVAIMFFSRNMFISMAALVPAMYVIFYEEKSMNPFQYVYYFLRYYLLSTKTPVSKNPTIKSKVSQKKLIHFNLRIIMKYKVDIITLLLGVILDFAGIRFLSVSFQGLLVSLILLSIGTALILSEILIIQTQRMKKEKQKSKLTPS</sequence>
<name>A0AAX4L0P0_9CREN</name>
<keyword evidence="1" id="KW-0812">Transmembrane</keyword>